<reference evidence="7" key="3">
    <citation type="submission" date="2025-09" db="UniProtKB">
        <authorList>
            <consortium name="Ensembl"/>
        </authorList>
    </citation>
    <scope>IDENTIFICATION</scope>
    <source>
        <strain evidence="7">Glennie</strain>
    </source>
</reference>
<evidence type="ECO:0000256" key="5">
    <source>
        <dbReference type="SAM" id="Phobius"/>
    </source>
</evidence>
<feature type="transmembrane region" description="Helical" evidence="5">
    <location>
        <begin position="426"/>
        <end position="448"/>
    </location>
</feature>
<dbReference type="GeneID" id="100090604"/>
<keyword evidence="2 5" id="KW-0812">Transmembrane</keyword>
<dbReference type="Ensembl" id="ENSOANT00000058103.1">
    <property type="protein sequence ID" value="ENSOANP00000043125.1"/>
    <property type="gene ID" value="ENSOANG00000037949.1"/>
</dbReference>
<dbReference type="GeneTree" id="ENSGT01030000234625"/>
<keyword evidence="3 5" id="KW-1133">Transmembrane helix</keyword>
<dbReference type="CDD" id="cd17399">
    <property type="entry name" value="MFS_MFSD7"/>
    <property type="match status" value="1"/>
</dbReference>
<feature type="domain" description="Major facilitator superfamily (MFS) profile" evidence="6">
    <location>
        <begin position="34"/>
        <end position="453"/>
    </location>
</feature>
<dbReference type="PANTHER" id="PTHR10924:SF6">
    <property type="entry name" value="SOLUTE CARRIER FAMILY 49 MEMBER A3"/>
    <property type="match status" value="1"/>
</dbReference>
<feature type="transmembrane region" description="Helical" evidence="5">
    <location>
        <begin position="199"/>
        <end position="222"/>
    </location>
</feature>
<evidence type="ECO:0000259" key="6">
    <source>
        <dbReference type="PROSITE" id="PS50850"/>
    </source>
</evidence>
<keyword evidence="8" id="KW-1185">Reference proteome</keyword>
<dbReference type="InParanoid" id="A0A6I8NPV9"/>
<evidence type="ECO:0000256" key="1">
    <source>
        <dbReference type="ARBA" id="ARBA00004141"/>
    </source>
</evidence>
<dbReference type="GO" id="GO:0016020">
    <property type="term" value="C:membrane"/>
    <property type="evidence" value="ECO:0000318"/>
    <property type="project" value="GO_Central"/>
</dbReference>
<accession>A0A6I8NPV9</accession>
<feature type="transmembrane region" description="Helical" evidence="5">
    <location>
        <begin position="35"/>
        <end position="55"/>
    </location>
</feature>
<dbReference type="Pfam" id="PF07690">
    <property type="entry name" value="MFS_1"/>
    <property type="match status" value="1"/>
</dbReference>
<name>A0A6I8NPV9_ORNAN</name>
<organism evidence="7 8">
    <name type="scientific">Ornithorhynchus anatinus</name>
    <name type="common">Duckbill platypus</name>
    <dbReference type="NCBI Taxonomy" id="9258"/>
    <lineage>
        <taxon>Eukaryota</taxon>
        <taxon>Metazoa</taxon>
        <taxon>Chordata</taxon>
        <taxon>Craniata</taxon>
        <taxon>Vertebrata</taxon>
        <taxon>Euteleostomi</taxon>
        <taxon>Mammalia</taxon>
        <taxon>Monotremata</taxon>
        <taxon>Ornithorhynchidae</taxon>
        <taxon>Ornithorhynchus</taxon>
    </lineage>
</organism>
<dbReference type="OMA" id="STICWTG"/>
<feature type="transmembrane region" description="Helical" evidence="5">
    <location>
        <begin position="133"/>
        <end position="152"/>
    </location>
</feature>
<dbReference type="Gene3D" id="1.20.1250.20">
    <property type="entry name" value="MFS general substrate transporter like domains"/>
    <property type="match status" value="2"/>
</dbReference>
<gene>
    <name evidence="7" type="primary">SLC49A3</name>
</gene>
<dbReference type="OrthoDB" id="422206at2759"/>
<dbReference type="SUPFAM" id="SSF103473">
    <property type="entry name" value="MFS general substrate transporter"/>
    <property type="match status" value="1"/>
</dbReference>
<feature type="transmembrane region" description="Helical" evidence="5">
    <location>
        <begin position="255"/>
        <end position="277"/>
    </location>
</feature>
<feature type="transmembrane region" description="Helical" evidence="5">
    <location>
        <begin position="348"/>
        <end position="372"/>
    </location>
</feature>
<dbReference type="PROSITE" id="PS50850">
    <property type="entry name" value="MFS"/>
    <property type="match status" value="1"/>
</dbReference>
<reference evidence="7 8" key="1">
    <citation type="journal article" date="2008" name="Nature">
        <title>Genome analysis of the platypus reveals unique signatures of evolution.</title>
        <authorList>
            <person name="Warren W.C."/>
            <person name="Hillier L.W."/>
            <person name="Marshall Graves J.A."/>
            <person name="Birney E."/>
            <person name="Ponting C.P."/>
            <person name="Grutzner F."/>
            <person name="Belov K."/>
            <person name="Miller W."/>
            <person name="Clarke L."/>
            <person name="Chinwalla A.T."/>
            <person name="Yang S.P."/>
            <person name="Heger A."/>
            <person name="Locke D.P."/>
            <person name="Miethke P."/>
            <person name="Waters P.D."/>
            <person name="Veyrunes F."/>
            <person name="Fulton L."/>
            <person name="Fulton B."/>
            <person name="Graves T."/>
            <person name="Wallis J."/>
            <person name="Puente X.S."/>
            <person name="Lopez-Otin C."/>
            <person name="Ordonez G.R."/>
            <person name="Eichler E.E."/>
            <person name="Chen L."/>
            <person name="Cheng Z."/>
            <person name="Deakin J.E."/>
            <person name="Alsop A."/>
            <person name="Thompson K."/>
            <person name="Kirby P."/>
            <person name="Papenfuss A.T."/>
            <person name="Wakefield M.J."/>
            <person name="Olender T."/>
            <person name="Lancet D."/>
            <person name="Huttley G.A."/>
            <person name="Smit A.F."/>
            <person name="Pask A."/>
            <person name="Temple-Smith P."/>
            <person name="Batzer M.A."/>
            <person name="Walker J.A."/>
            <person name="Konkel M.K."/>
            <person name="Harris R.S."/>
            <person name="Whittington C.M."/>
            <person name="Wong E.S."/>
            <person name="Gemmell N.J."/>
            <person name="Buschiazzo E."/>
            <person name="Vargas Jentzsch I.M."/>
            <person name="Merkel A."/>
            <person name="Schmitz J."/>
            <person name="Zemann A."/>
            <person name="Churakov G."/>
            <person name="Kriegs J.O."/>
            <person name="Brosius J."/>
            <person name="Murchison E.P."/>
            <person name="Sachidanandam R."/>
            <person name="Smith C."/>
            <person name="Hannon G.J."/>
            <person name="Tsend-Ayush E."/>
            <person name="McMillan D."/>
            <person name="Attenborough R."/>
            <person name="Rens W."/>
            <person name="Ferguson-Smith M."/>
            <person name="Lefevre C.M."/>
            <person name="Sharp J.A."/>
            <person name="Nicholas K.R."/>
            <person name="Ray D.A."/>
            <person name="Kube M."/>
            <person name="Reinhardt R."/>
            <person name="Pringle T.H."/>
            <person name="Taylor J."/>
            <person name="Jones R.C."/>
            <person name="Nixon B."/>
            <person name="Dacheux J.L."/>
            <person name="Niwa H."/>
            <person name="Sekita Y."/>
            <person name="Huang X."/>
            <person name="Stark A."/>
            <person name="Kheradpour P."/>
            <person name="Kellis M."/>
            <person name="Flicek P."/>
            <person name="Chen Y."/>
            <person name="Webber C."/>
            <person name="Hardison R."/>
            <person name="Nelson J."/>
            <person name="Hallsworth-Pepin K."/>
            <person name="Delehaunty K."/>
            <person name="Markovic C."/>
            <person name="Minx P."/>
            <person name="Feng Y."/>
            <person name="Kremitzki C."/>
            <person name="Mitreva M."/>
            <person name="Glasscock J."/>
            <person name="Wylie T."/>
            <person name="Wohldmann P."/>
            <person name="Thiru P."/>
            <person name="Nhan M.N."/>
            <person name="Pohl C.S."/>
            <person name="Smith S.M."/>
            <person name="Hou S."/>
            <person name="Nefedov M."/>
            <person name="de Jong P.J."/>
            <person name="Renfree M.B."/>
            <person name="Mardis E.R."/>
            <person name="Wilson R.K."/>
        </authorList>
    </citation>
    <scope>NUCLEOTIDE SEQUENCE [LARGE SCALE GENOMIC DNA]</scope>
    <source>
        <strain evidence="7 8">Glennie</strain>
    </source>
</reference>
<feature type="transmembrane region" description="Helical" evidence="5">
    <location>
        <begin position="289"/>
        <end position="312"/>
    </location>
</feature>
<evidence type="ECO:0000256" key="3">
    <source>
        <dbReference type="ARBA" id="ARBA00022989"/>
    </source>
</evidence>
<dbReference type="RefSeq" id="XP_028909459.1">
    <property type="nucleotide sequence ID" value="XM_029053626.2"/>
</dbReference>
<feature type="transmembrane region" description="Helical" evidence="5">
    <location>
        <begin position="173"/>
        <end position="193"/>
    </location>
</feature>
<dbReference type="CTD" id="84179"/>
<feature type="transmembrane region" description="Helical" evidence="5">
    <location>
        <begin position="324"/>
        <end position="342"/>
    </location>
</feature>
<proteinExistence type="predicted"/>
<feature type="transmembrane region" description="Helical" evidence="5">
    <location>
        <begin position="384"/>
        <end position="406"/>
    </location>
</feature>
<dbReference type="InterPro" id="IPR036259">
    <property type="entry name" value="MFS_trans_sf"/>
</dbReference>
<dbReference type="GO" id="GO:0022857">
    <property type="term" value="F:transmembrane transporter activity"/>
    <property type="evidence" value="ECO:0007669"/>
    <property type="project" value="InterPro"/>
</dbReference>
<protein>
    <submittedName>
        <fullName evidence="7">Solute carrier family 49 member 3</fullName>
    </submittedName>
</protein>
<dbReference type="InterPro" id="IPR011701">
    <property type="entry name" value="MFS"/>
</dbReference>
<feature type="transmembrane region" description="Helical" evidence="5">
    <location>
        <begin position="75"/>
        <end position="95"/>
    </location>
</feature>
<dbReference type="Proteomes" id="UP000002279">
    <property type="component" value="Chromosome X3"/>
</dbReference>
<dbReference type="InterPro" id="IPR049680">
    <property type="entry name" value="FLVCR1-2_SLC49-like"/>
</dbReference>
<reference evidence="7" key="2">
    <citation type="submission" date="2025-08" db="UniProtKB">
        <authorList>
            <consortium name="Ensembl"/>
        </authorList>
    </citation>
    <scope>IDENTIFICATION</scope>
    <source>
        <strain evidence="7">Glennie</strain>
    </source>
</reference>
<dbReference type="PANTHER" id="PTHR10924">
    <property type="entry name" value="MAJOR FACILITATOR SUPERFAMILY PROTEIN-RELATED"/>
    <property type="match status" value="1"/>
</dbReference>
<dbReference type="Bgee" id="ENSOANG00000037949">
    <property type="expression patterns" value="Expressed in endometrium and 8 other cell types or tissues"/>
</dbReference>
<dbReference type="KEGG" id="oaa:100090604"/>
<evidence type="ECO:0000313" key="7">
    <source>
        <dbReference type="Ensembl" id="ENSOANP00000043125.1"/>
    </source>
</evidence>
<dbReference type="InterPro" id="IPR020846">
    <property type="entry name" value="MFS_dom"/>
</dbReference>
<sequence>MNDEVPDDSTQSLVQRTSPEDGRKLSHFKTYKRRWLLLLVICLLNCSNAMLWLTFAPVASTIADYFHLSINQINWLSLVYLVISIPFGMGATWILDSMGLRCSIILSAWLNLIGSIIRTFPCIQFRDLERYNFTFLFIGQSFCALAQTLVIFSPTKLAALWFPEHQRATANMISSMSNPLGVLIANVLSPALVKRGEDIPLMLGIYTIPAVVACTLATVGIWEKAPPTPPSASAIASTSEPFLTGLKMLVKNKAYVILALCLGGGIGIFTCFSALLEQIFCVKGYSNDFAGLCGALFIVSGIIGALLLGLYVDRTKQFTEATKVCFSLAALASIVFALVSQLRNQMVWLAVICSLFGLFGFSTYPVSLELAVECSYPVGEGTSTGLVFVLGQVEGVIFMLLLQVLAVRHPDDPFSTCKTKEASLDWTTSLLVMAGLCSICSSCFVLFFHTNYKRIHAEAMSASSIQRGEGEDAATH</sequence>
<comment type="subcellular location">
    <subcellularLocation>
        <location evidence="1">Membrane</location>
        <topology evidence="1">Multi-pass membrane protein</topology>
    </subcellularLocation>
</comment>
<dbReference type="AlphaFoldDB" id="A0A6I8NPV9"/>
<evidence type="ECO:0000313" key="8">
    <source>
        <dbReference type="Proteomes" id="UP000002279"/>
    </source>
</evidence>
<keyword evidence="4 5" id="KW-0472">Membrane</keyword>
<evidence type="ECO:0000256" key="4">
    <source>
        <dbReference type="ARBA" id="ARBA00023136"/>
    </source>
</evidence>
<evidence type="ECO:0000256" key="2">
    <source>
        <dbReference type="ARBA" id="ARBA00022692"/>
    </source>
</evidence>
<dbReference type="FunCoup" id="A0A6I8NPV9">
    <property type="interactions" value="2"/>
</dbReference>